<protein>
    <submittedName>
        <fullName evidence="2">Iga1 protease type 2</fullName>
        <ecNumber evidence="2">3.4.21.72</ecNumber>
    </submittedName>
</protein>
<dbReference type="GO" id="GO:0006508">
    <property type="term" value="P:proteolysis"/>
    <property type="evidence" value="ECO:0007669"/>
    <property type="project" value="UniProtKB-KW"/>
</dbReference>
<keyword evidence="2" id="KW-0645">Protease</keyword>
<feature type="compositionally biased region" description="Polar residues" evidence="1">
    <location>
        <begin position="35"/>
        <end position="44"/>
    </location>
</feature>
<organism evidence="2 3">
    <name type="scientific">Haemophilus influenzae</name>
    <dbReference type="NCBI Taxonomy" id="727"/>
    <lineage>
        <taxon>Bacteria</taxon>
        <taxon>Pseudomonadati</taxon>
        <taxon>Pseudomonadota</taxon>
        <taxon>Gammaproteobacteria</taxon>
        <taxon>Pasteurellales</taxon>
        <taxon>Pasteurellaceae</taxon>
        <taxon>Haemophilus</taxon>
    </lineage>
</organism>
<name>A0A2X1PZF2_HAEIF</name>
<dbReference type="EC" id="3.4.21.72" evidence="2"/>
<sequence>MAVLIEVLGNNKLRENNGRYDLYNPEVERRNQIVDTPNITTPNDIQADAPSAPSNNEETASC</sequence>
<evidence type="ECO:0000313" key="2">
    <source>
        <dbReference type="EMBL" id="SPX42345.1"/>
    </source>
</evidence>
<feature type="compositionally biased region" description="Polar residues" evidence="1">
    <location>
        <begin position="52"/>
        <end position="62"/>
    </location>
</feature>
<proteinExistence type="predicted"/>
<feature type="region of interest" description="Disordered" evidence="1">
    <location>
        <begin position="35"/>
        <end position="62"/>
    </location>
</feature>
<keyword evidence="2" id="KW-0378">Hydrolase</keyword>
<dbReference type="AlphaFoldDB" id="A0A2X1PZF2"/>
<dbReference type="EMBL" id="UASK01000006">
    <property type="protein sequence ID" value="SPX42345.1"/>
    <property type="molecule type" value="Genomic_DNA"/>
</dbReference>
<evidence type="ECO:0000256" key="1">
    <source>
        <dbReference type="SAM" id="MobiDB-lite"/>
    </source>
</evidence>
<evidence type="ECO:0000313" key="3">
    <source>
        <dbReference type="Proteomes" id="UP000249936"/>
    </source>
</evidence>
<gene>
    <name evidence="2" type="primary">iga_3</name>
    <name evidence="2" type="ORF">NCTC11872_01976</name>
</gene>
<dbReference type="GO" id="GO:0008233">
    <property type="term" value="F:peptidase activity"/>
    <property type="evidence" value="ECO:0007669"/>
    <property type="project" value="UniProtKB-KW"/>
</dbReference>
<dbReference type="Proteomes" id="UP000249936">
    <property type="component" value="Unassembled WGS sequence"/>
</dbReference>
<accession>A0A2X1PZF2</accession>
<reference evidence="2 3" key="1">
    <citation type="submission" date="2018-06" db="EMBL/GenBank/DDBJ databases">
        <authorList>
            <consortium name="Pathogen Informatics"/>
            <person name="Doyle S."/>
        </authorList>
    </citation>
    <scope>NUCLEOTIDE SEQUENCE [LARGE SCALE GENOMIC DNA]</scope>
    <source>
        <strain evidence="2 3">NCTC11872</strain>
    </source>
</reference>